<accession>A0A6A6QYF6</accession>
<protein>
    <submittedName>
        <fullName evidence="2">Uncharacterized protein</fullName>
    </submittedName>
</protein>
<dbReference type="EMBL" id="MU004186">
    <property type="protein sequence ID" value="KAF2497296.1"/>
    <property type="molecule type" value="Genomic_DNA"/>
</dbReference>
<reference evidence="2" key="1">
    <citation type="journal article" date="2020" name="Stud. Mycol.">
        <title>101 Dothideomycetes genomes: a test case for predicting lifestyles and emergence of pathogens.</title>
        <authorList>
            <person name="Haridas S."/>
            <person name="Albert R."/>
            <person name="Binder M."/>
            <person name="Bloem J."/>
            <person name="Labutti K."/>
            <person name="Salamov A."/>
            <person name="Andreopoulos B."/>
            <person name="Baker S."/>
            <person name="Barry K."/>
            <person name="Bills G."/>
            <person name="Bluhm B."/>
            <person name="Cannon C."/>
            <person name="Castanera R."/>
            <person name="Culley D."/>
            <person name="Daum C."/>
            <person name="Ezra D."/>
            <person name="Gonzalez J."/>
            <person name="Henrissat B."/>
            <person name="Kuo A."/>
            <person name="Liang C."/>
            <person name="Lipzen A."/>
            <person name="Lutzoni F."/>
            <person name="Magnuson J."/>
            <person name="Mondo S."/>
            <person name="Nolan M."/>
            <person name="Ohm R."/>
            <person name="Pangilinan J."/>
            <person name="Park H.-J."/>
            <person name="Ramirez L."/>
            <person name="Alfaro M."/>
            <person name="Sun H."/>
            <person name="Tritt A."/>
            <person name="Yoshinaga Y."/>
            <person name="Zwiers L.-H."/>
            <person name="Turgeon B."/>
            <person name="Goodwin S."/>
            <person name="Spatafora J."/>
            <person name="Crous P."/>
            <person name="Grigoriev I."/>
        </authorList>
    </citation>
    <scope>NUCLEOTIDE SEQUENCE</scope>
    <source>
        <strain evidence="2">CBS 269.34</strain>
    </source>
</reference>
<dbReference type="Proteomes" id="UP000799750">
    <property type="component" value="Unassembled WGS sequence"/>
</dbReference>
<feature type="signal peptide" evidence="1">
    <location>
        <begin position="1"/>
        <end position="21"/>
    </location>
</feature>
<evidence type="ECO:0000256" key="1">
    <source>
        <dbReference type="SAM" id="SignalP"/>
    </source>
</evidence>
<dbReference type="AlphaFoldDB" id="A0A6A6QYF6"/>
<sequence>MALPRTRLLTLVVSQMRFLYASRCVARIADTDLEKSAASSFEINLAATEHSVRLVGETVADDVEVDNAFWMIGKLEEKTTVLSSVLLSWSRDLRVAPSRTVLNVEKRVEYKGRES</sequence>
<proteinExistence type="predicted"/>
<organism evidence="2 3">
    <name type="scientific">Lophium mytilinum</name>
    <dbReference type="NCBI Taxonomy" id="390894"/>
    <lineage>
        <taxon>Eukaryota</taxon>
        <taxon>Fungi</taxon>
        <taxon>Dikarya</taxon>
        <taxon>Ascomycota</taxon>
        <taxon>Pezizomycotina</taxon>
        <taxon>Dothideomycetes</taxon>
        <taxon>Pleosporomycetidae</taxon>
        <taxon>Mytilinidiales</taxon>
        <taxon>Mytilinidiaceae</taxon>
        <taxon>Lophium</taxon>
    </lineage>
</organism>
<keyword evidence="1" id="KW-0732">Signal</keyword>
<name>A0A6A6QYF6_9PEZI</name>
<evidence type="ECO:0000313" key="3">
    <source>
        <dbReference type="Proteomes" id="UP000799750"/>
    </source>
</evidence>
<gene>
    <name evidence="2" type="ORF">BU16DRAFT_310702</name>
</gene>
<keyword evidence="3" id="KW-1185">Reference proteome</keyword>
<feature type="chain" id="PRO_5025492968" evidence="1">
    <location>
        <begin position="22"/>
        <end position="115"/>
    </location>
</feature>
<evidence type="ECO:0000313" key="2">
    <source>
        <dbReference type="EMBL" id="KAF2497296.1"/>
    </source>
</evidence>